<dbReference type="PROSITE" id="PS50949">
    <property type="entry name" value="HTH_GNTR"/>
    <property type="match status" value="1"/>
</dbReference>
<dbReference type="RefSeq" id="WP_043123543.1">
    <property type="nucleotide sequence ID" value="NZ_JTDL01000109.1"/>
</dbReference>
<dbReference type="PANTHER" id="PTHR43537:SF24">
    <property type="entry name" value="GLUCONATE OPERON TRANSCRIPTIONAL REPRESSOR"/>
    <property type="match status" value="1"/>
</dbReference>
<dbReference type="OrthoDB" id="9816161at2"/>
<evidence type="ECO:0000259" key="4">
    <source>
        <dbReference type="PROSITE" id="PS50949"/>
    </source>
</evidence>
<evidence type="ECO:0000313" key="5">
    <source>
        <dbReference type="EMBL" id="KHL02934.1"/>
    </source>
</evidence>
<accession>A0A0B2AM86</accession>
<dbReference type="SMART" id="SM00895">
    <property type="entry name" value="FCD"/>
    <property type="match status" value="1"/>
</dbReference>
<evidence type="ECO:0000256" key="1">
    <source>
        <dbReference type="ARBA" id="ARBA00023015"/>
    </source>
</evidence>
<dbReference type="SUPFAM" id="SSF46785">
    <property type="entry name" value="Winged helix' DNA-binding domain"/>
    <property type="match status" value="1"/>
</dbReference>
<dbReference type="AlphaFoldDB" id="A0A0B2AM86"/>
<keyword evidence="6" id="KW-1185">Reference proteome</keyword>
<keyword evidence="2" id="KW-0238">DNA-binding</keyword>
<dbReference type="Pfam" id="PF00392">
    <property type="entry name" value="GntR"/>
    <property type="match status" value="1"/>
</dbReference>
<gene>
    <name evidence="5" type="ORF">LK10_11110</name>
</gene>
<sequence length="232" mass="25865">MSETTAAPSGDLSSLRSLQAYQDLRSLLISGRFPPNHRLTEAELGTLLDVSRGTVRSVIVRLVQEGYLTSEPNRGVRTRMFSIDEAVEILEAREILESALAGKAAERATDEELEEMAAICEQMATEEYDLQGTEYSKLNTRFHHQVRESARQPILSGFVDSLVYPLVMRQYRDLTRKHPRKDALKEHMAILYALQTRNAAAARAAMRHHVGSARRALLLSADSAGEVEESAV</sequence>
<dbReference type="Gene3D" id="1.10.10.10">
    <property type="entry name" value="Winged helix-like DNA-binding domain superfamily/Winged helix DNA-binding domain"/>
    <property type="match status" value="1"/>
</dbReference>
<name>A0A0B2AM86_9MICC</name>
<dbReference type="EMBL" id="JTDL01000109">
    <property type="protein sequence ID" value="KHL02934.1"/>
    <property type="molecule type" value="Genomic_DNA"/>
</dbReference>
<keyword evidence="1" id="KW-0805">Transcription regulation</keyword>
<organism evidence="5 6">
    <name type="scientific">Sinomonas humi</name>
    <dbReference type="NCBI Taxonomy" id="1338436"/>
    <lineage>
        <taxon>Bacteria</taxon>
        <taxon>Bacillati</taxon>
        <taxon>Actinomycetota</taxon>
        <taxon>Actinomycetes</taxon>
        <taxon>Micrococcales</taxon>
        <taxon>Micrococcaceae</taxon>
        <taxon>Sinomonas</taxon>
    </lineage>
</organism>
<dbReference type="InterPro" id="IPR036390">
    <property type="entry name" value="WH_DNA-bd_sf"/>
</dbReference>
<dbReference type="SMART" id="SM00345">
    <property type="entry name" value="HTH_GNTR"/>
    <property type="match status" value="1"/>
</dbReference>
<evidence type="ECO:0000256" key="2">
    <source>
        <dbReference type="ARBA" id="ARBA00023125"/>
    </source>
</evidence>
<dbReference type="SUPFAM" id="SSF48008">
    <property type="entry name" value="GntR ligand-binding domain-like"/>
    <property type="match status" value="1"/>
</dbReference>
<dbReference type="CDD" id="cd07377">
    <property type="entry name" value="WHTH_GntR"/>
    <property type="match status" value="1"/>
</dbReference>
<keyword evidence="3" id="KW-0804">Transcription</keyword>
<dbReference type="InterPro" id="IPR008920">
    <property type="entry name" value="TF_FadR/GntR_C"/>
</dbReference>
<dbReference type="PANTHER" id="PTHR43537">
    <property type="entry name" value="TRANSCRIPTIONAL REGULATOR, GNTR FAMILY"/>
    <property type="match status" value="1"/>
</dbReference>
<dbReference type="Proteomes" id="UP000030982">
    <property type="component" value="Unassembled WGS sequence"/>
</dbReference>
<dbReference type="GO" id="GO:0003677">
    <property type="term" value="F:DNA binding"/>
    <property type="evidence" value="ECO:0007669"/>
    <property type="project" value="UniProtKB-KW"/>
</dbReference>
<feature type="domain" description="HTH gntR-type" evidence="4">
    <location>
        <begin position="14"/>
        <end position="81"/>
    </location>
</feature>
<reference evidence="5 6" key="1">
    <citation type="submission" date="2014-09" db="EMBL/GenBank/DDBJ databases">
        <title>Genome sequence of Sinomonas sp. MUSC 117.</title>
        <authorList>
            <person name="Lee L.-H."/>
        </authorList>
    </citation>
    <scope>NUCLEOTIDE SEQUENCE [LARGE SCALE GENOMIC DNA]</scope>
    <source>
        <strain evidence="5 6">MUSC 117</strain>
    </source>
</reference>
<comment type="caution">
    <text evidence="5">The sequence shown here is derived from an EMBL/GenBank/DDBJ whole genome shotgun (WGS) entry which is preliminary data.</text>
</comment>
<evidence type="ECO:0000313" key="6">
    <source>
        <dbReference type="Proteomes" id="UP000030982"/>
    </source>
</evidence>
<dbReference type="InterPro" id="IPR011711">
    <property type="entry name" value="GntR_C"/>
</dbReference>
<dbReference type="Pfam" id="PF07729">
    <property type="entry name" value="FCD"/>
    <property type="match status" value="1"/>
</dbReference>
<proteinExistence type="predicted"/>
<protein>
    <submittedName>
        <fullName evidence="5">GntR family transcriptional regulator</fullName>
    </submittedName>
</protein>
<dbReference type="InterPro" id="IPR036388">
    <property type="entry name" value="WH-like_DNA-bd_sf"/>
</dbReference>
<dbReference type="Gene3D" id="1.20.120.530">
    <property type="entry name" value="GntR ligand-binding domain-like"/>
    <property type="match status" value="1"/>
</dbReference>
<evidence type="ECO:0000256" key="3">
    <source>
        <dbReference type="ARBA" id="ARBA00023163"/>
    </source>
</evidence>
<dbReference type="STRING" id="1338436.LK10_11110"/>
<dbReference type="InterPro" id="IPR000524">
    <property type="entry name" value="Tscrpt_reg_HTH_GntR"/>
</dbReference>
<dbReference type="GO" id="GO:0003700">
    <property type="term" value="F:DNA-binding transcription factor activity"/>
    <property type="evidence" value="ECO:0007669"/>
    <property type="project" value="InterPro"/>
</dbReference>